<proteinExistence type="inferred from homology"/>
<gene>
    <name evidence="3" type="ORF">DCW38_07760</name>
</gene>
<dbReference type="Proteomes" id="UP000264062">
    <property type="component" value="Unassembled WGS sequence"/>
</dbReference>
<dbReference type="Pfam" id="PF02001">
    <property type="entry name" value="DUF134"/>
    <property type="match status" value="1"/>
</dbReference>
<dbReference type="HAMAP" id="MF_00674">
    <property type="entry name" value="UPF0251"/>
    <property type="match status" value="1"/>
</dbReference>
<comment type="similarity">
    <text evidence="1 2">Belongs to the UPF0251 family.</text>
</comment>
<evidence type="ECO:0000313" key="3">
    <source>
        <dbReference type="EMBL" id="HAV93056.1"/>
    </source>
</evidence>
<organism evidence="3 4">
    <name type="scientific">candidate division WOR-3 bacterium</name>
    <dbReference type="NCBI Taxonomy" id="2052148"/>
    <lineage>
        <taxon>Bacteria</taxon>
        <taxon>Bacteria division WOR-3</taxon>
    </lineage>
</organism>
<dbReference type="AlphaFoldDB" id="A0A350HBZ0"/>
<name>A0A350HBZ0_UNCW3</name>
<evidence type="ECO:0000256" key="1">
    <source>
        <dbReference type="ARBA" id="ARBA00009350"/>
    </source>
</evidence>
<evidence type="ECO:0000313" key="4">
    <source>
        <dbReference type="Proteomes" id="UP000264062"/>
    </source>
</evidence>
<dbReference type="PANTHER" id="PTHR37478:SF2">
    <property type="entry name" value="UPF0251 PROTEIN TK0562"/>
    <property type="match status" value="1"/>
</dbReference>
<accession>A0A350HBZ0</accession>
<dbReference type="EMBL" id="DMZY01000229">
    <property type="protein sequence ID" value="HAV93056.1"/>
    <property type="molecule type" value="Genomic_DNA"/>
</dbReference>
<dbReference type="InterPro" id="IPR002852">
    <property type="entry name" value="UPF0251"/>
</dbReference>
<dbReference type="PANTHER" id="PTHR37478">
    <property type="match status" value="1"/>
</dbReference>
<evidence type="ECO:0000256" key="2">
    <source>
        <dbReference type="HAMAP-Rule" id="MF_00674"/>
    </source>
</evidence>
<reference evidence="3 4" key="1">
    <citation type="journal article" date="2018" name="Nat. Biotechnol.">
        <title>A standardized bacterial taxonomy based on genome phylogeny substantially revises the tree of life.</title>
        <authorList>
            <person name="Parks D.H."/>
            <person name="Chuvochina M."/>
            <person name="Waite D.W."/>
            <person name="Rinke C."/>
            <person name="Skarshewski A."/>
            <person name="Chaumeil P.A."/>
            <person name="Hugenholtz P."/>
        </authorList>
    </citation>
    <scope>NUCLEOTIDE SEQUENCE [LARGE SCALE GENOMIC DNA]</scope>
    <source>
        <strain evidence="3">UBA9956</strain>
    </source>
</reference>
<sequence length="139" mass="15741">MPRPKKFRFISASPEVTFFKPSGVPKSILEEVNLEVDELEAVKLADLEGLYQEDAAKKMNVSRQTFGNILVSAHKKIAEAIVKGKVLRIEGGATELKPSEEEAVCECGYKWKKLLSEKECPKCRNQRGKGFGRRRRQFN</sequence>
<comment type="caution">
    <text evidence="3">The sequence shown here is derived from an EMBL/GenBank/DDBJ whole genome shotgun (WGS) entry which is preliminary data.</text>
</comment>
<protein>
    <recommendedName>
        <fullName evidence="2">UPF0251 protein DCW38_07760</fullName>
    </recommendedName>
</protein>